<reference evidence="1 2" key="1">
    <citation type="submission" date="2018-11" db="EMBL/GenBank/DDBJ databases">
        <title>Genome sequence and assembly of Colletotrichum spinosum.</title>
        <authorList>
            <person name="Gan P."/>
            <person name="Shirasu K."/>
        </authorList>
    </citation>
    <scope>NUCLEOTIDE SEQUENCE [LARGE SCALE GENOMIC DNA]</scope>
    <source>
        <strain evidence="1 2">CBS 515.97</strain>
    </source>
</reference>
<name>A0A4R8QKS6_9PEZI</name>
<comment type="caution">
    <text evidence="1">The sequence shown here is derived from an EMBL/GenBank/DDBJ whole genome shotgun (WGS) entry which is preliminary data.</text>
</comment>
<sequence length="126" mass="14029">MPCRAPQPLIIRADSKAYVTIGYIVSQVDKYVIDLREDALEALEASGEYTGDRGPDHTFRVAFSVNSINVEEVRSTSELNKAWKDGADAVPQFRPGPSKLIVENVHAWLRWVYAVVDRLVASVNVV</sequence>
<organism evidence="1 2">
    <name type="scientific">Colletotrichum spinosum</name>
    <dbReference type="NCBI Taxonomy" id="1347390"/>
    <lineage>
        <taxon>Eukaryota</taxon>
        <taxon>Fungi</taxon>
        <taxon>Dikarya</taxon>
        <taxon>Ascomycota</taxon>
        <taxon>Pezizomycotina</taxon>
        <taxon>Sordariomycetes</taxon>
        <taxon>Hypocreomycetidae</taxon>
        <taxon>Glomerellales</taxon>
        <taxon>Glomerellaceae</taxon>
        <taxon>Colletotrichum</taxon>
        <taxon>Colletotrichum orbiculare species complex</taxon>
    </lineage>
</organism>
<keyword evidence="2" id="KW-1185">Reference proteome</keyword>
<dbReference type="Proteomes" id="UP000295083">
    <property type="component" value="Unassembled WGS sequence"/>
</dbReference>
<accession>A0A4R8QKS6</accession>
<protein>
    <submittedName>
        <fullName evidence="1">Uncharacterized protein</fullName>
    </submittedName>
</protein>
<proteinExistence type="predicted"/>
<gene>
    <name evidence="1" type="ORF">C8035_v005335</name>
</gene>
<evidence type="ECO:0000313" key="2">
    <source>
        <dbReference type="Proteomes" id="UP000295083"/>
    </source>
</evidence>
<dbReference type="AlphaFoldDB" id="A0A4R8QKS6"/>
<dbReference type="EMBL" id="QAPG01000009">
    <property type="protein sequence ID" value="TDZ39601.1"/>
    <property type="molecule type" value="Genomic_DNA"/>
</dbReference>
<evidence type="ECO:0000313" key="1">
    <source>
        <dbReference type="EMBL" id="TDZ39601.1"/>
    </source>
</evidence>